<accession>A0A1F5MK43</accession>
<keyword evidence="1" id="KW-0472">Membrane</keyword>
<dbReference type="Gene3D" id="3.40.630.190">
    <property type="entry name" value="LCP protein"/>
    <property type="match status" value="1"/>
</dbReference>
<protein>
    <recommendedName>
        <fullName evidence="4">LytR/CpsA/Psr regulator C-terminal domain-containing protein</fullName>
    </recommendedName>
</protein>
<keyword evidence="1" id="KW-0812">Transmembrane</keyword>
<keyword evidence="1" id="KW-1133">Transmembrane helix</keyword>
<dbReference type="EMBL" id="MFDO01000009">
    <property type="protein sequence ID" value="OGE65732.1"/>
    <property type="molecule type" value="Genomic_DNA"/>
</dbReference>
<comment type="caution">
    <text evidence="2">The sequence shown here is derived from an EMBL/GenBank/DDBJ whole genome shotgun (WGS) entry which is preliminary data.</text>
</comment>
<gene>
    <name evidence="2" type="ORF">A3B49_02655</name>
</gene>
<dbReference type="AlphaFoldDB" id="A0A1F5MK43"/>
<sequence length="361" mass="40040">MTKTARKHSKTSWKKFQSDGQQKKRLYLGLIVLGVIVITVLLGKVLSFVGALGQPFSPDGESTGRSHLWNFISPINLIIKSDKVSLLSYNPSSKSLTIVKIPDETYLQASLGYGKWPARSIYQLGQTEGKKIGAELLKLTITETMGVPIDGYLVFQGDSSNKGVDAIVEDLRSSPFTTLGMISDIKTDLSLWELLRLIMEVRGVRFDKIDNKDLSQSQTTSWTLLSDGRRALEINQSLLDKELGSYLIDESLSLEGISVAIYNSTDHPKLAEKAARVVTNMGGRVVLTSVIKPRLEDSVIIGSSSYSYTRLGKIFAPNCFKKSCKDQIAKISEENNSLKTLPETQLTIILGEDYYKKYNNL</sequence>
<name>A0A1F5MK43_9BACT</name>
<evidence type="ECO:0000313" key="3">
    <source>
        <dbReference type="Proteomes" id="UP000178017"/>
    </source>
</evidence>
<evidence type="ECO:0000256" key="1">
    <source>
        <dbReference type="SAM" id="Phobius"/>
    </source>
</evidence>
<feature type="transmembrane region" description="Helical" evidence="1">
    <location>
        <begin position="26"/>
        <end position="52"/>
    </location>
</feature>
<organism evidence="2 3">
    <name type="scientific">Candidatus Daviesbacteria bacterium RIFCSPLOWO2_01_FULL_40_24</name>
    <dbReference type="NCBI Taxonomy" id="1797787"/>
    <lineage>
        <taxon>Bacteria</taxon>
        <taxon>Candidatus Daviesiibacteriota</taxon>
    </lineage>
</organism>
<evidence type="ECO:0008006" key="4">
    <source>
        <dbReference type="Google" id="ProtNLM"/>
    </source>
</evidence>
<evidence type="ECO:0000313" key="2">
    <source>
        <dbReference type="EMBL" id="OGE65732.1"/>
    </source>
</evidence>
<dbReference type="Proteomes" id="UP000178017">
    <property type="component" value="Unassembled WGS sequence"/>
</dbReference>
<proteinExistence type="predicted"/>
<reference evidence="2 3" key="1">
    <citation type="journal article" date="2016" name="Nat. Commun.">
        <title>Thousands of microbial genomes shed light on interconnected biogeochemical processes in an aquifer system.</title>
        <authorList>
            <person name="Anantharaman K."/>
            <person name="Brown C.T."/>
            <person name="Hug L.A."/>
            <person name="Sharon I."/>
            <person name="Castelle C.J."/>
            <person name="Probst A.J."/>
            <person name="Thomas B.C."/>
            <person name="Singh A."/>
            <person name="Wilkins M.J."/>
            <person name="Karaoz U."/>
            <person name="Brodie E.L."/>
            <person name="Williams K.H."/>
            <person name="Hubbard S.S."/>
            <person name="Banfield J.F."/>
        </authorList>
    </citation>
    <scope>NUCLEOTIDE SEQUENCE [LARGE SCALE GENOMIC DNA]</scope>
</reference>